<dbReference type="Proteomes" id="UP000321055">
    <property type="component" value="Unassembled WGS sequence"/>
</dbReference>
<organism evidence="2 3">
    <name type="scientific">Nitrosomonas oligotropha</name>
    <dbReference type="NCBI Taxonomy" id="42354"/>
    <lineage>
        <taxon>Bacteria</taxon>
        <taxon>Pseudomonadati</taxon>
        <taxon>Pseudomonadota</taxon>
        <taxon>Betaproteobacteria</taxon>
        <taxon>Nitrosomonadales</taxon>
        <taxon>Nitrosomonadaceae</taxon>
        <taxon>Nitrosomonas</taxon>
    </lineage>
</organism>
<name>A0A5C7VTS8_9PROT</name>
<evidence type="ECO:0000313" key="3">
    <source>
        <dbReference type="Proteomes" id="UP000321055"/>
    </source>
</evidence>
<feature type="chain" id="PRO_5022690379" evidence="1">
    <location>
        <begin position="20"/>
        <end position="228"/>
    </location>
</feature>
<feature type="signal peptide" evidence="1">
    <location>
        <begin position="1"/>
        <end position="19"/>
    </location>
</feature>
<sequence length="228" mass="25274">MHKKIIFSILFLWSTVVSAIDVDFSKSFVIPETSGINNLTIGGIEAIGNSYKVDFNLREDLSLAITNAEKLTSVSEQLEQKLRNTIWKGTYVISDLALATTLQLVVVQDGYVGGEITHTTTNGYLKTRVTGDIITQYKVVNDFIDEDRIDPKILSNLPINTETRQLIRIKRMRALEFKNDSAAGWSANREYRLILEDSVLSGVVGIPNDIYGVDDATTGNGSISLVKQ</sequence>
<protein>
    <submittedName>
        <fullName evidence="2">Uncharacterized protein</fullName>
    </submittedName>
</protein>
<reference evidence="2 3" key="1">
    <citation type="submission" date="2018-09" db="EMBL/GenBank/DDBJ databases">
        <title>Metagenome Assembled Genomes from an Advanced Water Purification Facility.</title>
        <authorList>
            <person name="Stamps B.W."/>
            <person name="Spear J.R."/>
        </authorList>
    </citation>
    <scope>NUCLEOTIDE SEQUENCE [LARGE SCALE GENOMIC DNA]</scope>
    <source>
        <strain evidence="2">Bin_54_1</strain>
    </source>
</reference>
<evidence type="ECO:0000256" key="1">
    <source>
        <dbReference type="SAM" id="SignalP"/>
    </source>
</evidence>
<gene>
    <name evidence="2" type="ORF">E6Q60_05645</name>
</gene>
<dbReference type="AlphaFoldDB" id="A0A5C7VTS8"/>
<keyword evidence="1" id="KW-0732">Signal</keyword>
<comment type="caution">
    <text evidence="2">The sequence shown here is derived from an EMBL/GenBank/DDBJ whole genome shotgun (WGS) entry which is preliminary data.</text>
</comment>
<accession>A0A5C7VTS8</accession>
<proteinExistence type="predicted"/>
<dbReference type="EMBL" id="SSFX01000039">
    <property type="protein sequence ID" value="TXI29126.1"/>
    <property type="molecule type" value="Genomic_DNA"/>
</dbReference>
<evidence type="ECO:0000313" key="2">
    <source>
        <dbReference type="EMBL" id="TXI29126.1"/>
    </source>
</evidence>